<feature type="region of interest" description="Disordered" evidence="16">
    <location>
        <begin position="823"/>
        <end position="849"/>
    </location>
</feature>
<dbReference type="InterPro" id="IPR008942">
    <property type="entry name" value="ENTH_VHS"/>
</dbReference>
<dbReference type="SUPFAM" id="SSF57903">
    <property type="entry name" value="FYVE/PHD zinc finger"/>
    <property type="match status" value="1"/>
</dbReference>
<feature type="region of interest" description="Disordered" evidence="16">
    <location>
        <begin position="692"/>
        <end position="715"/>
    </location>
</feature>
<dbReference type="SMART" id="SM00064">
    <property type="entry name" value="FYVE"/>
    <property type="match status" value="1"/>
</dbReference>
<comment type="caution">
    <text evidence="21">The sequence shown here is derived from an EMBL/GenBank/DDBJ whole genome shotgun (WGS) entry which is preliminary data.</text>
</comment>
<dbReference type="Pfam" id="PF01363">
    <property type="entry name" value="FYVE"/>
    <property type="match status" value="1"/>
</dbReference>
<dbReference type="GO" id="GO:0005524">
    <property type="term" value="F:ATP binding"/>
    <property type="evidence" value="ECO:0007669"/>
    <property type="project" value="UniProtKB-KW"/>
</dbReference>
<evidence type="ECO:0000256" key="2">
    <source>
        <dbReference type="ARBA" id="ARBA00004496"/>
    </source>
</evidence>
<dbReference type="GO" id="GO:0016020">
    <property type="term" value="C:membrane"/>
    <property type="evidence" value="ECO:0007669"/>
    <property type="project" value="UniProtKB-SubCell"/>
</dbReference>
<keyword evidence="12 17" id="KW-1133">Transmembrane helix</keyword>
<evidence type="ECO:0000256" key="1">
    <source>
        <dbReference type="ARBA" id="ARBA00004141"/>
    </source>
</evidence>
<evidence type="ECO:0000256" key="14">
    <source>
        <dbReference type="PROSITE-ProRule" id="PRU00091"/>
    </source>
</evidence>
<dbReference type="SUPFAM" id="SSF48464">
    <property type="entry name" value="ENTH/VHS domain"/>
    <property type="match status" value="1"/>
</dbReference>
<evidence type="ECO:0000313" key="21">
    <source>
        <dbReference type="EMBL" id="KAI8043648.1"/>
    </source>
</evidence>
<evidence type="ECO:0000256" key="3">
    <source>
        <dbReference type="ARBA" id="ARBA00015450"/>
    </source>
</evidence>
<evidence type="ECO:0000256" key="10">
    <source>
        <dbReference type="ARBA" id="ARBA00022833"/>
    </source>
</evidence>
<evidence type="ECO:0000256" key="11">
    <source>
        <dbReference type="ARBA" id="ARBA00022840"/>
    </source>
</evidence>
<dbReference type="GO" id="GO:0032456">
    <property type="term" value="P:endocytic recycling"/>
    <property type="evidence" value="ECO:0007669"/>
    <property type="project" value="TreeGrafter"/>
</dbReference>
<evidence type="ECO:0000313" key="22">
    <source>
        <dbReference type="Proteomes" id="UP001059596"/>
    </source>
</evidence>
<keyword evidence="22" id="KW-1185">Reference proteome</keyword>
<dbReference type="Gene3D" id="1.20.5.1940">
    <property type="match status" value="1"/>
</dbReference>
<name>A0A9P9YVH8_9MUSC</name>
<dbReference type="Pfam" id="PF00005">
    <property type="entry name" value="ABC_tran"/>
    <property type="match status" value="1"/>
</dbReference>
<dbReference type="PANTHER" id="PTHR46275:SF1">
    <property type="entry name" value="HEPATOCYTE GROWTH FACTOR-REGULATED TYROSINE KINASE SUBSTRATE"/>
    <property type="match status" value="1"/>
</dbReference>
<evidence type="ECO:0000256" key="9">
    <source>
        <dbReference type="ARBA" id="ARBA00022771"/>
    </source>
</evidence>
<dbReference type="CDD" id="cd03213">
    <property type="entry name" value="ABCG_EPDR"/>
    <property type="match status" value="1"/>
</dbReference>
<feature type="transmembrane region" description="Helical" evidence="17">
    <location>
        <begin position="340"/>
        <end position="358"/>
    </location>
</feature>
<feature type="region of interest" description="Disordered" evidence="16">
    <location>
        <begin position="753"/>
        <end position="806"/>
    </location>
</feature>
<dbReference type="InterPro" id="IPR027417">
    <property type="entry name" value="P-loop_NTPase"/>
</dbReference>
<keyword evidence="11" id="KW-0067">ATP-binding</keyword>
<feature type="compositionally biased region" description="Pro residues" evidence="16">
    <location>
        <begin position="835"/>
        <end position="844"/>
    </location>
</feature>
<feature type="transmembrane region" description="Helical" evidence="17">
    <location>
        <begin position="405"/>
        <end position="427"/>
    </location>
</feature>
<dbReference type="GO" id="GO:0008270">
    <property type="term" value="F:zinc ion binding"/>
    <property type="evidence" value="ECO:0007669"/>
    <property type="project" value="UniProtKB-KW"/>
</dbReference>
<dbReference type="InterPro" id="IPR000306">
    <property type="entry name" value="Znf_FYVE"/>
</dbReference>
<dbReference type="PROSITE" id="PS50179">
    <property type="entry name" value="VHS"/>
    <property type="match status" value="1"/>
</dbReference>
<dbReference type="SMART" id="SM00288">
    <property type="entry name" value="VHS"/>
    <property type="match status" value="1"/>
</dbReference>
<feature type="compositionally biased region" description="Low complexity" evidence="16">
    <location>
        <begin position="1069"/>
        <end position="1084"/>
    </location>
</feature>
<dbReference type="CDD" id="cd15720">
    <property type="entry name" value="FYVE_Hrs"/>
    <property type="match status" value="1"/>
</dbReference>
<gene>
    <name evidence="21" type="ORF">M5D96_004981</name>
</gene>
<evidence type="ECO:0000256" key="12">
    <source>
        <dbReference type="ARBA" id="ARBA00022989"/>
    </source>
</evidence>
<dbReference type="GO" id="GO:0031623">
    <property type="term" value="P:receptor internalization"/>
    <property type="evidence" value="ECO:0007669"/>
    <property type="project" value="TreeGrafter"/>
</dbReference>
<feature type="compositionally biased region" description="Low complexity" evidence="16">
    <location>
        <begin position="753"/>
        <end position="773"/>
    </location>
</feature>
<dbReference type="InterPro" id="IPR003439">
    <property type="entry name" value="ABC_transporter-like_ATP-bd"/>
</dbReference>
<feature type="domain" description="VHS" evidence="19">
    <location>
        <begin position="539"/>
        <end position="631"/>
    </location>
</feature>
<evidence type="ECO:0000256" key="17">
    <source>
        <dbReference type="SAM" id="Phobius"/>
    </source>
</evidence>
<dbReference type="Gene3D" id="3.40.50.300">
    <property type="entry name" value="P-loop containing nucleotide triphosphate hydrolases"/>
    <property type="match status" value="1"/>
</dbReference>
<feature type="region of interest" description="Disordered" evidence="16">
    <location>
        <begin position="1064"/>
        <end position="1169"/>
    </location>
</feature>
<dbReference type="FunFam" id="1.20.5.1940:FF:000003">
    <property type="entry name" value="Hepatocyte growth factor-regulated tyrosine kinase substrate"/>
    <property type="match status" value="1"/>
</dbReference>
<dbReference type="InterPro" id="IPR003593">
    <property type="entry name" value="AAA+_ATPase"/>
</dbReference>
<keyword evidence="4" id="KW-0963">Cytoplasm</keyword>
<evidence type="ECO:0000256" key="4">
    <source>
        <dbReference type="ARBA" id="ARBA00022490"/>
    </source>
</evidence>
<dbReference type="Pfam" id="PF01061">
    <property type="entry name" value="ABC2_membrane"/>
    <property type="match status" value="1"/>
</dbReference>
<feature type="transmembrane region" description="Helical" evidence="17">
    <location>
        <begin position="433"/>
        <end position="453"/>
    </location>
</feature>
<evidence type="ECO:0000256" key="5">
    <source>
        <dbReference type="ARBA" id="ARBA00022553"/>
    </source>
</evidence>
<dbReference type="PROSITE" id="PS00211">
    <property type="entry name" value="ABC_TRANSPORTER_1"/>
    <property type="match status" value="1"/>
</dbReference>
<dbReference type="Proteomes" id="UP001059596">
    <property type="component" value="Unassembled WGS sequence"/>
</dbReference>
<keyword evidence="15" id="KW-0175">Coiled coil</keyword>
<feature type="compositionally biased region" description="Low complexity" evidence="16">
    <location>
        <begin position="1106"/>
        <end position="1169"/>
    </location>
</feature>
<organism evidence="21 22">
    <name type="scientific">Drosophila gunungcola</name>
    <name type="common">fruit fly</name>
    <dbReference type="NCBI Taxonomy" id="103775"/>
    <lineage>
        <taxon>Eukaryota</taxon>
        <taxon>Metazoa</taxon>
        <taxon>Ecdysozoa</taxon>
        <taxon>Arthropoda</taxon>
        <taxon>Hexapoda</taxon>
        <taxon>Insecta</taxon>
        <taxon>Pterygota</taxon>
        <taxon>Neoptera</taxon>
        <taxon>Endopterygota</taxon>
        <taxon>Diptera</taxon>
        <taxon>Brachycera</taxon>
        <taxon>Muscomorpha</taxon>
        <taxon>Ephydroidea</taxon>
        <taxon>Drosophilidae</taxon>
        <taxon>Drosophila</taxon>
        <taxon>Sophophora</taxon>
    </lineage>
</organism>
<evidence type="ECO:0000256" key="8">
    <source>
        <dbReference type="ARBA" id="ARBA00022741"/>
    </source>
</evidence>
<dbReference type="Gene3D" id="3.30.40.10">
    <property type="entry name" value="Zinc/RING finger domain, C3HC4 (zinc finger)"/>
    <property type="match status" value="1"/>
</dbReference>
<dbReference type="GO" id="GO:0043130">
    <property type="term" value="F:ubiquitin binding"/>
    <property type="evidence" value="ECO:0007669"/>
    <property type="project" value="InterPro"/>
</dbReference>
<evidence type="ECO:0000259" key="20">
    <source>
        <dbReference type="PROSITE" id="PS50893"/>
    </source>
</evidence>
<evidence type="ECO:0000256" key="7">
    <source>
        <dbReference type="ARBA" id="ARBA00022723"/>
    </source>
</evidence>
<dbReference type="CDD" id="cd21387">
    <property type="entry name" value="GAT_Hrs"/>
    <property type="match status" value="1"/>
</dbReference>
<keyword evidence="7" id="KW-0479">Metal-binding</keyword>
<sequence length="1243" mass="138505">MDSSKLLKNVYGIDIHFEDLVYQVNVPKMQEKKSVLKGITGTFKSGELTAIMGPSGAGKSSLMNILTGLTKTGVSGKIEIGKARKLCGYIMQDDHFFPYFTVEETMLMAATLKISNKCVSLEEKRTLIDYLLNSLKLTKARQTKCSNLSGGQKKRLSIALELIDNPAVLFLDEPTTGLDSSSSVDTIQLLRGLANEGRTIVCTIHQPSTNIYNLFNLIYVLSAGRCTYQGTPQNTVMFLSNVGLECPPYHNPADFLLECANGDYGDQTETLAEAAKDTRWRYDQQLMQGEAADPPSETQVAKFNESQSPGQVQVQVQKIEIQNMASSKDLTRHTDWTVTYLKLAIHVICSVLIGLFFGDSGSNATKQISNVGMIMIHCIIFSTVYITIGYLMTDQPIEMERFVKYLLSAVVVTICADGLGVFLGTILNPVNGTFVGAISTSCMLMFSGFLILLNHIPAAMRFMAYISPLRYALENMVISLYGNQRGQLICPPTEFYCHFKNAVTVLRQFGMEGGDFGHNIMMILTQIAIFKVLAYFTCHKMNSPNPHSSCYSLLVLESIVKNCGAPVHEEVFTKENCEMFSSFLETTPHENVRQKMLELVQTWANAFRSSDKYQAIKDTMTILKAKGHTFPELREADAMFTADTAPNWADGRVCHRCRVEFTFTNRKHHCRNCGQVFCGQCTAKQCPLPKYGIEKERPTSGSGGVKSGTRPADSELPAEYLNSTLAQQVQTPARKTEQELKEEEELQLALALSQSEAEQQKPKQQSQSAAAAATAYRLQQRSPSPEAPPEPSKEYAQQQQQPEEANNPELAKYLNRSYWEQRKISESSSMASPSAPSPMPPTPQPQQIMPLQPKSADEVQIDEFAANMRTQVEIFVNRMKSNSSRGRSISNDSSVQTLFMTLTSLHSQQLSYIKEMDDKRMWYEQLQDKLTQIKDSRAALDQLRQEHVEKLRRIAEEQERQRQMQMAQKLDIMRKKKQEYLQYQRQLALQRIQEQEREMQLRQEQQKAQYLMGQSAPPFPYMPPSALPQHGSPSHQLNNVYNPYAAGVPGYPAPNGHGQFQAIPPGMYNPSMQQPMPPNIQQQPGGLMQQPAPPGNAQMMPPMPDNQFANNPAMAQQPPQIPFQQQAHSIPGQQPQQIPGQQPQQIPGQQPQQIPGQQPQQIPVQQQPQPQMAHVMLQQQQIVQTHPPLANQAPPAAQAPPVAEIVASQVQAVAAAPAPPQNEPGPAPIKAAEPATAELISFD</sequence>
<dbReference type="EMBL" id="JAMKOV010000002">
    <property type="protein sequence ID" value="KAI8043648.1"/>
    <property type="molecule type" value="Genomic_DNA"/>
</dbReference>
<evidence type="ECO:0000259" key="19">
    <source>
        <dbReference type="PROSITE" id="PS50179"/>
    </source>
</evidence>
<dbReference type="InterPro" id="IPR013083">
    <property type="entry name" value="Znf_RING/FYVE/PHD"/>
</dbReference>
<accession>A0A9P9YVH8</accession>
<evidence type="ECO:0000256" key="6">
    <source>
        <dbReference type="ARBA" id="ARBA00022692"/>
    </source>
</evidence>
<dbReference type="AlphaFoldDB" id="A0A9P9YVH8"/>
<evidence type="ECO:0000256" key="13">
    <source>
        <dbReference type="ARBA" id="ARBA00023136"/>
    </source>
</evidence>
<keyword evidence="9 14" id="KW-0863">Zinc-finger</keyword>
<dbReference type="SUPFAM" id="SSF52540">
    <property type="entry name" value="P-loop containing nucleoside triphosphate hydrolases"/>
    <property type="match status" value="1"/>
</dbReference>
<keyword evidence="10" id="KW-0862">Zinc</keyword>
<dbReference type="GO" id="GO:0140359">
    <property type="term" value="F:ABC-type transporter activity"/>
    <property type="evidence" value="ECO:0007669"/>
    <property type="project" value="InterPro"/>
</dbReference>
<dbReference type="InterPro" id="IPR017871">
    <property type="entry name" value="ABC_transporter-like_CS"/>
</dbReference>
<dbReference type="PROSITE" id="PS50178">
    <property type="entry name" value="ZF_FYVE"/>
    <property type="match status" value="1"/>
</dbReference>
<dbReference type="Gene3D" id="1.25.40.90">
    <property type="match status" value="1"/>
</dbReference>
<keyword evidence="13 17" id="KW-0472">Membrane</keyword>
<feature type="domain" description="ABC transporter" evidence="20">
    <location>
        <begin position="15"/>
        <end position="248"/>
    </location>
</feature>
<dbReference type="SMART" id="SM00382">
    <property type="entry name" value="AAA"/>
    <property type="match status" value="1"/>
</dbReference>
<dbReference type="InterPro" id="IPR003903">
    <property type="entry name" value="UIM_dom"/>
</dbReference>
<dbReference type="GO" id="GO:0035091">
    <property type="term" value="F:phosphatidylinositol binding"/>
    <property type="evidence" value="ECO:0007669"/>
    <property type="project" value="InterPro"/>
</dbReference>
<dbReference type="InterPro" id="IPR017073">
    <property type="entry name" value="HGS/VPS27"/>
</dbReference>
<evidence type="ECO:0000259" key="18">
    <source>
        <dbReference type="PROSITE" id="PS50178"/>
    </source>
</evidence>
<protein>
    <recommendedName>
        <fullName evidence="3">Hepatocyte growth factor-regulated tyrosine kinase substrate</fullName>
    </recommendedName>
</protein>
<evidence type="ECO:0000256" key="16">
    <source>
        <dbReference type="SAM" id="MobiDB-lite"/>
    </source>
</evidence>
<dbReference type="InterPro" id="IPR011011">
    <property type="entry name" value="Znf_FYVE_PHD"/>
</dbReference>
<comment type="subcellular location">
    <subcellularLocation>
        <location evidence="2">Cytoplasm</location>
    </subcellularLocation>
    <subcellularLocation>
        <location evidence="1">Membrane</location>
        <topology evidence="1">Multi-pass membrane protein</topology>
    </subcellularLocation>
</comment>
<feature type="domain" description="FYVE-type" evidence="18">
    <location>
        <begin position="648"/>
        <end position="684"/>
    </location>
</feature>
<dbReference type="PROSITE" id="PS50893">
    <property type="entry name" value="ABC_TRANSPORTER_2"/>
    <property type="match status" value="1"/>
</dbReference>
<dbReference type="Pfam" id="PF00790">
    <property type="entry name" value="VHS"/>
    <property type="match status" value="1"/>
</dbReference>
<dbReference type="InterPro" id="IPR017455">
    <property type="entry name" value="Znf_FYVE-rel"/>
</dbReference>
<keyword evidence="8" id="KW-0547">Nucleotide-binding</keyword>
<reference evidence="21" key="1">
    <citation type="journal article" date="2023" name="Genome Biol. Evol.">
        <title>Long-read-based Genome Assembly of Drosophila gunungcola Reveals Fewer Chemosensory Genes in Flower-breeding Species.</title>
        <authorList>
            <person name="Negi A."/>
            <person name="Liao B.Y."/>
            <person name="Yeh S.D."/>
        </authorList>
    </citation>
    <scope>NUCLEOTIDE SEQUENCE</scope>
    <source>
        <strain evidence="21">Sukarami</strain>
    </source>
</reference>
<evidence type="ECO:0000256" key="15">
    <source>
        <dbReference type="SAM" id="Coils"/>
    </source>
</evidence>
<feature type="compositionally biased region" description="Low complexity" evidence="16">
    <location>
        <begin position="794"/>
        <end position="806"/>
    </location>
</feature>
<feature type="transmembrane region" description="Helical" evidence="17">
    <location>
        <begin position="516"/>
        <end position="536"/>
    </location>
</feature>
<dbReference type="GO" id="GO:0016887">
    <property type="term" value="F:ATP hydrolysis activity"/>
    <property type="evidence" value="ECO:0007669"/>
    <property type="project" value="InterPro"/>
</dbReference>
<dbReference type="PANTHER" id="PTHR46275">
    <property type="entry name" value="HEPATOCYTE GROWTH FACTOR-REGULATED TYROSINE KINASE SUBSTRATE"/>
    <property type="match status" value="1"/>
</dbReference>
<feature type="transmembrane region" description="Helical" evidence="17">
    <location>
        <begin position="370"/>
        <end position="393"/>
    </location>
</feature>
<dbReference type="InterPro" id="IPR024641">
    <property type="entry name" value="HRS_helical"/>
</dbReference>
<keyword evidence="5" id="KW-0597">Phosphoprotein</keyword>
<dbReference type="FunFam" id="3.40.50.300:FF:001077">
    <property type="entry name" value="Uncharacterized protein, isoform A"/>
    <property type="match status" value="1"/>
</dbReference>
<dbReference type="InterPro" id="IPR013525">
    <property type="entry name" value="ABC2_TM"/>
</dbReference>
<proteinExistence type="predicted"/>
<dbReference type="GO" id="GO:0005769">
    <property type="term" value="C:early endosome"/>
    <property type="evidence" value="ECO:0007669"/>
    <property type="project" value="TreeGrafter"/>
</dbReference>
<dbReference type="InterPro" id="IPR002014">
    <property type="entry name" value="VHS_dom"/>
</dbReference>
<dbReference type="PROSITE" id="PS50330">
    <property type="entry name" value="UIM"/>
    <property type="match status" value="1"/>
</dbReference>
<dbReference type="Pfam" id="PF12210">
    <property type="entry name" value="Hrs_helical"/>
    <property type="match status" value="1"/>
</dbReference>
<keyword evidence="6 17" id="KW-0812">Transmembrane</keyword>
<feature type="coiled-coil region" evidence="15">
    <location>
        <begin position="923"/>
        <end position="1009"/>
    </location>
</feature>